<dbReference type="eggNOG" id="KOG0830">
    <property type="taxonomic scope" value="Eukaryota"/>
</dbReference>
<dbReference type="GeneTree" id="ENSGT00950000183099"/>
<dbReference type="Ensembl" id="ENSMPUT00000012236.1">
    <property type="protein sequence ID" value="ENSMPUP00000012038.1"/>
    <property type="gene ID" value="ENSMPUG00000012133.1"/>
</dbReference>
<dbReference type="HOGENOM" id="CLU_058171_1_0_1"/>
<dbReference type="Gene3D" id="3.40.50.10490">
    <property type="entry name" value="Glucose-6-phosphate isomerase like protein, domain 1"/>
    <property type="match status" value="1"/>
</dbReference>
<evidence type="ECO:0000256" key="1">
    <source>
        <dbReference type="ARBA" id="ARBA00022980"/>
    </source>
</evidence>
<dbReference type="STRING" id="9669.ENSMPUP00000012038"/>
<dbReference type="PANTHER" id="PTHR11489">
    <property type="entry name" value="40S RIBOSOMAL PROTEIN SA"/>
    <property type="match status" value="1"/>
</dbReference>
<proteinExistence type="predicted"/>
<name>M3YL31_MUSPF</name>
<dbReference type="EMBL" id="AEYP01086975">
    <property type="status" value="NOT_ANNOTATED_CDS"/>
    <property type="molecule type" value="Genomic_DNA"/>
</dbReference>
<dbReference type="AlphaFoldDB" id="M3YL31"/>
<dbReference type="InterPro" id="IPR023591">
    <property type="entry name" value="Ribosomal_uS2_flav_dom_sf"/>
</dbReference>
<dbReference type="GO" id="GO:0015935">
    <property type="term" value="C:small ribosomal subunit"/>
    <property type="evidence" value="ECO:0007669"/>
    <property type="project" value="InterPro"/>
</dbReference>
<dbReference type="InterPro" id="IPR005707">
    <property type="entry name" value="Ribosomal_uS2_euk/arc"/>
</dbReference>
<reference evidence="3" key="1">
    <citation type="submission" date="2024-06" db="UniProtKB">
        <authorList>
            <consortium name="Ensembl"/>
        </authorList>
    </citation>
    <scope>IDENTIFICATION</scope>
</reference>
<sequence>LSGALDVLQVKQVDVLKFFTVGTSGGTDLDLPMEQYIYKRKRGGIYIINLKRSCKLLLAPRAIVALENLANVNVPPPRNPGQVSCAEVAGAPGTTPIAGCPAPGTFPDQVQAAFWEPGLLGVLPKADHQPLTEVFNLCLPPLCGDPPLHHVDVAMLCHNEDIHSGCDAREDVLHMRGFSCEPPWEIMPDFYFCRDPEDIGKEAQGCCLANEEFQSGRTALAPEFTAVPPEVAAWSDSARGPSVLWCGSLLRPGALGSAAPAARAPGWDGSEQPLG</sequence>
<evidence type="ECO:0000313" key="3">
    <source>
        <dbReference type="Ensembl" id="ENSMPUP00000012038.1"/>
    </source>
</evidence>
<accession>M3YL31</accession>
<dbReference type="SUPFAM" id="SSF52313">
    <property type="entry name" value="Ribosomal protein S2"/>
    <property type="match status" value="1"/>
</dbReference>
<keyword evidence="1" id="KW-0689">Ribosomal protein</keyword>
<dbReference type="GO" id="GO:0003735">
    <property type="term" value="F:structural constituent of ribosome"/>
    <property type="evidence" value="ECO:0007669"/>
    <property type="project" value="InterPro"/>
</dbReference>
<evidence type="ECO:0000256" key="2">
    <source>
        <dbReference type="ARBA" id="ARBA00023274"/>
    </source>
</evidence>
<dbReference type="InParanoid" id="M3YL31"/>
<keyword evidence="2" id="KW-0687">Ribonucleoprotein</keyword>
<dbReference type="GO" id="GO:0006412">
    <property type="term" value="P:translation"/>
    <property type="evidence" value="ECO:0007669"/>
    <property type="project" value="InterPro"/>
</dbReference>
<protein>
    <submittedName>
        <fullName evidence="3">Uncharacterized protein</fullName>
    </submittedName>
</protein>
<organism evidence="3">
    <name type="scientific">Mustela putorius furo</name>
    <name type="common">European domestic ferret</name>
    <name type="synonym">Mustela furo</name>
    <dbReference type="NCBI Taxonomy" id="9669"/>
    <lineage>
        <taxon>Eukaryota</taxon>
        <taxon>Metazoa</taxon>
        <taxon>Chordata</taxon>
        <taxon>Craniata</taxon>
        <taxon>Vertebrata</taxon>
        <taxon>Euteleostomi</taxon>
        <taxon>Mammalia</taxon>
        <taxon>Eutheria</taxon>
        <taxon>Laurasiatheria</taxon>
        <taxon>Carnivora</taxon>
        <taxon>Caniformia</taxon>
        <taxon>Musteloidea</taxon>
        <taxon>Mustelidae</taxon>
        <taxon>Mustelinae</taxon>
        <taxon>Mustela</taxon>
    </lineage>
</organism>